<sequence length="50" mass="5398">MPRIPKIPDLPATYGFGTWRYALLGLFIGLAFIGSAWGGFTLARIAEASL</sequence>
<keyword evidence="1" id="KW-1133">Transmembrane helix</keyword>
<dbReference type="EMBL" id="AP014800">
    <property type="protein sequence ID" value="BAQ67856.1"/>
    <property type="molecule type" value="Genomic_DNA"/>
</dbReference>
<organism evidence="2 3">
    <name type="scientific">Rhodovulum sulfidophilum</name>
    <name type="common">Rhodobacter sulfidophilus</name>
    <dbReference type="NCBI Taxonomy" id="35806"/>
    <lineage>
        <taxon>Bacteria</taxon>
        <taxon>Pseudomonadati</taxon>
        <taxon>Pseudomonadota</taxon>
        <taxon>Alphaproteobacteria</taxon>
        <taxon>Rhodobacterales</taxon>
        <taxon>Paracoccaceae</taxon>
        <taxon>Rhodovulum</taxon>
    </lineage>
</organism>
<keyword evidence="1" id="KW-0472">Membrane</keyword>
<gene>
    <name evidence="2" type="ORF">NHU_00687</name>
</gene>
<reference evidence="2 3" key="1">
    <citation type="submission" date="2015-02" db="EMBL/GenBank/DDBJ databases">
        <title>Genome sequene of Rhodovulum sulfidophilum DSM 2351.</title>
        <authorList>
            <person name="Nagao N."/>
        </authorList>
    </citation>
    <scope>NUCLEOTIDE SEQUENCE [LARGE SCALE GENOMIC DNA]</scope>
    <source>
        <strain evidence="2 3">DSM 2351</strain>
    </source>
</reference>
<accession>A0A0D6AYM6</accession>
<dbReference type="AlphaFoldDB" id="A0A0D6AYM6"/>
<evidence type="ECO:0000313" key="3">
    <source>
        <dbReference type="Proteomes" id="UP000064912"/>
    </source>
</evidence>
<proteinExistence type="predicted"/>
<dbReference type="KEGG" id="rsu:NHU_00687"/>
<keyword evidence="1" id="KW-0812">Transmembrane</keyword>
<evidence type="ECO:0000256" key="1">
    <source>
        <dbReference type="SAM" id="Phobius"/>
    </source>
</evidence>
<feature type="transmembrane region" description="Helical" evidence="1">
    <location>
        <begin position="21"/>
        <end position="40"/>
    </location>
</feature>
<dbReference type="Proteomes" id="UP000064912">
    <property type="component" value="Chromosome"/>
</dbReference>
<evidence type="ECO:0000313" key="2">
    <source>
        <dbReference type="EMBL" id="BAQ67856.1"/>
    </source>
</evidence>
<dbReference type="PATRIC" id="fig|35806.4.peg.704"/>
<name>A0A0D6AYM6_RHOSU</name>
<protein>
    <submittedName>
        <fullName evidence="2">Calcium-translocating P-type ATPase</fullName>
    </submittedName>
</protein>